<dbReference type="InterPro" id="IPR027038">
    <property type="entry name" value="RanGap"/>
</dbReference>
<dbReference type="GO" id="GO:0005634">
    <property type="term" value="C:nucleus"/>
    <property type="evidence" value="ECO:0007669"/>
    <property type="project" value="TreeGrafter"/>
</dbReference>
<evidence type="ECO:0000256" key="3">
    <source>
        <dbReference type="ARBA" id="ARBA00022737"/>
    </source>
</evidence>
<reference evidence="5" key="1">
    <citation type="journal article" date="2015" name="PLoS Genet.">
        <title>Genome Sequence and Transcriptome Analyses of Chrysochromulina tobin: Metabolic Tools for Enhanced Algal Fitness in the Prominent Order Prymnesiales (Haptophyceae).</title>
        <authorList>
            <person name="Hovde B.T."/>
            <person name="Deodato C.R."/>
            <person name="Hunsperger H.M."/>
            <person name="Ryken S.A."/>
            <person name="Yost W."/>
            <person name="Jha R.K."/>
            <person name="Patterson J."/>
            <person name="Monnat R.J. Jr."/>
            <person name="Barlow S.B."/>
            <person name="Starkenburg S.R."/>
            <person name="Cattolico R.A."/>
        </authorList>
    </citation>
    <scope>NUCLEOTIDE SEQUENCE</scope>
    <source>
        <strain evidence="5">CCMP291</strain>
    </source>
</reference>
<name>A0A0M0JQA7_9EUKA</name>
<keyword evidence="5" id="KW-1185">Reference proteome</keyword>
<protein>
    <submittedName>
        <fullName evidence="4">Nod3 protein</fullName>
    </submittedName>
</protein>
<keyword evidence="1" id="KW-0343">GTPase activation</keyword>
<dbReference type="GO" id="GO:0006913">
    <property type="term" value="P:nucleocytoplasmic transport"/>
    <property type="evidence" value="ECO:0007669"/>
    <property type="project" value="TreeGrafter"/>
</dbReference>
<dbReference type="PANTHER" id="PTHR24113:SF12">
    <property type="entry name" value="RAN GTPASE-ACTIVATING PROTEIN 1"/>
    <property type="match status" value="1"/>
</dbReference>
<evidence type="ECO:0000313" key="5">
    <source>
        <dbReference type="Proteomes" id="UP000037460"/>
    </source>
</evidence>
<sequence>MADARRYRSASLKALRSVVETSATAGASLHNGLISTQLGGAGVGWVVVSAGLNDLVDAVSLGTSLDLDTIVGPHDSGRLPDVIATAVREGASVVLVGYPIDARFAAGAARGQFNALMDRYAAYVMRRRELGESIFFVGMHDVAYPANASHFSAGGHRPSWLGGILIGSRVARLMSATLPPAEDAIFEATDAPFVCELEQLLASAERPASLAECTVLELQGALGRTALMESFNMTLNATVETLIAALADSTHRTPRLDTLLLGSNPQLAHDGSGRALAAVLRGHRTVRHLDLNGCDLTAADVSVVASALLTPRTLADGSRSPAALTSLALSFNPSIGAAGAAALAEALRENHILAKLHLSSCSIGAEGASFLGAVLAAGGGLGLEELTLDANGIGDEGAREIAEALRKDNHTISLELSGNGIGALGIEAIARAITPAPSEPTATTLQGWPSIEPRASALRSLNLHSNDAGDGGAAALAEMLRQNTKLGSLGLWDNGVSRVGAQALLEALDANRVLTRLSLVEHNDVASMFVDVAKRLDAAVARNAEAHALGGAPFDREGQSNHAKALADHPDAGVWSAYVLPQATRY</sequence>
<dbReference type="AlphaFoldDB" id="A0A0M0JQA7"/>
<accession>A0A0M0JQA7</accession>
<comment type="caution">
    <text evidence="4">The sequence shown here is derived from an EMBL/GenBank/DDBJ whole genome shotgun (WGS) entry which is preliminary data.</text>
</comment>
<dbReference type="OrthoDB" id="120976at2759"/>
<dbReference type="GO" id="GO:0005096">
    <property type="term" value="F:GTPase activator activity"/>
    <property type="evidence" value="ECO:0007669"/>
    <property type="project" value="UniProtKB-KW"/>
</dbReference>
<dbReference type="PANTHER" id="PTHR24113">
    <property type="entry name" value="RAN GTPASE-ACTIVATING PROTEIN 1"/>
    <property type="match status" value="1"/>
</dbReference>
<dbReference type="InterPro" id="IPR032675">
    <property type="entry name" value="LRR_dom_sf"/>
</dbReference>
<keyword evidence="3" id="KW-0677">Repeat</keyword>
<dbReference type="GO" id="GO:0048471">
    <property type="term" value="C:perinuclear region of cytoplasm"/>
    <property type="evidence" value="ECO:0007669"/>
    <property type="project" value="TreeGrafter"/>
</dbReference>
<evidence type="ECO:0000256" key="2">
    <source>
        <dbReference type="ARBA" id="ARBA00022614"/>
    </source>
</evidence>
<gene>
    <name evidence="4" type="ORF">Ctob_014436</name>
</gene>
<evidence type="ECO:0000256" key="1">
    <source>
        <dbReference type="ARBA" id="ARBA00022468"/>
    </source>
</evidence>
<dbReference type="Gene3D" id="3.80.10.10">
    <property type="entry name" value="Ribonuclease Inhibitor"/>
    <property type="match status" value="4"/>
</dbReference>
<dbReference type="SMART" id="SM00368">
    <property type="entry name" value="LRR_RI"/>
    <property type="match status" value="8"/>
</dbReference>
<dbReference type="GO" id="GO:0031267">
    <property type="term" value="F:small GTPase binding"/>
    <property type="evidence" value="ECO:0007669"/>
    <property type="project" value="TreeGrafter"/>
</dbReference>
<proteinExistence type="predicted"/>
<dbReference type="Proteomes" id="UP000037460">
    <property type="component" value="Unassembled WGS sequence"/>
</dbReference>
<dbReference type="GO" id="GO:0005829">
    <property type="term" value="C:cytosol"/>
    <property type="evidence" value="ECO:0007669"/>
    <property type="project" value="TreeGrafter"/>
</dbReference>
<dbReference type="EMBL" id="JWZX01002566">
    <property type="protein sequence ID" value="KOO28457.1"/>
    <property type="molecule type" value="Genomic_DNA"/>
</dbReference>
<dbReference type="InterPro" id="IPR001611">
    <property type="entry name" value="Leu-rich_rpt"/>
</dbReference>
<organism evidence="4 5">
    <name type="scientific">Chrysochromulina tobinii</name>
    <dbReference type="NCBI Taxonomy" id="1460289"/>
    <lineage>
        <taxon>Eukaryota</taxon>
        <taxon>Haptista</taxon>
        <taxon>Haptophyta</taxon>
        <taxon>Prymnesiophyceae</taxon>
        <taxon>Prymnesiales</taxon>
        <taxon>Chrysochromulinaceae</taxon>
        <taxon>Chrysochromulina</taxon>
    </lineage>
</organism>
<keyword evidence="2" id="KW-0433">Leucine-rich repeat</keyword>
<dbReference type="Pfam" id="PF13516">
    <property type="entry name" value="LRR_6"/>
    <property type="match status" value="6"/>
</dbReference>
<evidence type="ECO:0000313" key="4">
    <source>
        <dbReference type="EMBL" id="KOO28457.1"/>
    </source>
</evidence>
<dbReference type="SUPFAM" id="SSF52047">
    <property type="entry name" value="RNI-like"/>
    <property type="match status" value="1"/>
</dbReference>